<sequence>MFSRAWTYWGNSETQPTEETSNEREKPTEDQTNSVEKKTSLTDETPLHPATTATTSDHPYPLSQGPGDHVYSISAPLLKDLKNSDNKDATDEKHKDFKQSLHYTFDPIRHHYDNNAKDVSATKVVVWHSAPLSLSLSEEVTNTDISSSLAQMQITEKKTTDKEENNNNIMSQYLDTLTLESNEKEELMKLHEWIKSDALSNKLKDELCFADIILSYFSSFSPNNPDAVGCWKRWVMYRNDSPLKDVNFSRVREFFDSGVYGVGYDKENRPILIINSKHYKDSFGPEITAKATILFVTSVLWNIRNNSYEFDALRKGFCICKLFLKKKNKKEISNYI</sequence>
<organism evidence="2 3">
    <name type="scientific">Reticulomyxa filosa</name>
    <dbReference type="NCBI Taxonomy" id="46433"/>
    <lineage>
        <taxon>Eukaryota</taxon>
        <taxon>Sar</taxon>
        <taxon>Rhizaria</taxon>
        <taxon>Retaria</taxon>
        <taxon>Foraminifera</taxon>
        <taxon>Monothalamids</taxon>
        <taxon>Reticulomyxidae</taxon>
        <taxon>Reticulomyxa</taxon>
    </lineage>
</organism>
<feature type="region of interest" description="Disordered" evidence="1">
    <location>
        <begin position="1"/>
        <end position="70"/>
    </location>
</feature>
<name>X6P1D4_RETFI</name>
<dbReference type="Proteomes" id="UP000023152">
    <property type="component" value="Unassembled WGS sequence"/>
</dbReference>
<evidence type="ECO:0000313" key="2">
    <source>
        <dbReference type="EMBL" id="ETO32061.1"/>
    </source>
</evidence>
<reference evidence="2 3" key="1">
    <citation type="journal article" date="2013" name="Curr. Biol.">
        <title>The Genome of the Foraminiferan Reticulomyxa filosa.</title>
        <authorList>
            <person name="Glockner G."/>
            <person name="Hulsmann N."/>
            <person name="Schleicher M."/>
            <person name="Noegel A.A."/>
            <person name="Eichinger L."/>
            <person name="Gallinger C."/>
            <person name="Pawlowski J."/>
            <person name="Sierra R."/>
            <person name="Euteneuer U."/>
            <person name="Pillet L."/>
            <person name="Moustafa A."/>
            <person name="Platzer M."/>
            <person name="Groth M."/>
            <person name="Szafranski K."/>
            <person name="Schliwa M."/>
        </authorList>
    </citation>
    <scope>NUCLEOTIDE SEQUENCE [LARGE SCALE GENOMIC DNA]</scope>
</reference>
<dbReference type="EMBL" id="ASPP01004512">
    <property type="protein sequence ID" value="ETO32061.1"/>
    <property type="molecule type" value="Genomic_DNA"/>
</dbReference>
<protein>
    <submittedName>
        <fullName evidence="2">Uncharacterized protein</fullName>
    </submittedName>
</protein>
<evidence type="ECO:0000256" key="1">
    <source>
        <dbReference type="SAM" id="MobiDB-lite"/>
    </source>
</evidence>
<feature type="compositionally biased region" description="Basic and acidic residues" evidence="1">
    <location>
        <begin position="21"/>
        <end position="41"/>
    </location>
</feature>
<keyword evidence="3" id="KW-1185">Reference proteome</keyword>
<gene>
    <name evidence="2" type="ORF">RFI_05057</name>
</gene>
<proteinExistence type="predicted"/>
<feature type="compositionally biased region" description="Polar residues" evidence="1">
    <location>
        <begin position="9"/>
        <end position="19"/>
    </location>
</feature>
<dbReference type="AlphaFoldDB" id="X6P1D4"/>
<accession>X6P1D4</accession>
<comment type="caution">
    <text evidence="2">The sequence shown here is derived from an EMBL/GenBank/DDBJ whole genome shotgun (WGS) entry which is preliminary data.</text>
</comment>
<evidence type="ECO:0000313" key="3">
    <source>
        <dbReference type="Proteomes" id="UP000023152"/>
    </source>
</evidence>